<accession>A0AAV2JYI5</accession>
<reference evidence="1 2" key="1">
    <citation type="submission" date="2024-04" db="EMBL/GenBank/DDBJ databases">
        <authorList>
            <person name="Waldvogel A.-M."/>
            <person name="Schoenle A."/>
        </authorList>
    </citation>
    <scope>NUCLEOTIDE SEQUENCE [LARGE SCALE GENOMIC DNA]</scope>
</reference>
<evidence type="ECO:0000313" key="2">
    <source>
        <dbReference type="Proteomes" id="UP001497482"/>
    </source>
</evidence>
<evidence type="ECO:0008006" key="3">
    <source>
        <dbReference type="Google" id="ProtNLM"/>
    </source>
</evidence>
<dbReference type="Proteomes" id="UP001497482">
    <property type="component" value="Chromosome 14"/>
</dbReference>
<sequence>MVYSAAVLFGSPCVGPLVEHHFAHLQALMVHLPSPMEVDNEAVVDLELAHDPIHISPGPRIIKKPICVG</sequence>
<name>A0AAV2JYI5_KNICA</name>
<dbReference type="EMBL" id="OZ035836">
    <property type="protein sequence ID" value="CAL1580572.1"/>
    <property type="molecule type" value="Genomic_DNA"/>
</dbReference>
<evidence type="ECO:0000313" key="1">
    <source>
        <dbReference type="EMBL" id="CAL1580572.1"/>
    </source>
</evidence>
<dbReference type="AlphaFoldDB" id="A0AAV2JYI5"/>
<protein>
    <recommendedName>
        <fullName evidence="3">Cytochrome P450</fullName>
    </recommendedName>
</protein>
<proteinExistence type="predicted"/>
<keyword evidence="2" id="KW-1185">Reference proteome</keyword>
<gene>
    <name evidence="1" type="ORF">KC01_LOCUS11396</name>
</gene>
<organism evidence="1 2">
    <name type="scientific">Knipowitschia caucasica</name>
    <name type="common">Caucasian dwarf goby</name>
    <name type="synonym">Pomatoschistus caucasicus</name>
    <dbReference type="NCBI Taxonomy" id="637954"/>
    <lineage>
        <taxon>Eukaryota</taxon>
        <taxon>Metazoa</taxon>
        <taxon>Chordata</taxon>
        <taxon>Craniata</taxon>
        <taxon>Vertebrata</taxon>
        <taxon>Euteleostomi</taxon>
        <taxon>Actinopterygii</taxon>
        <taxon>Neopterygii</taxon>
        <taxon>Teleostei</taxon>
        <taxon>Neoteleostei</taxon>
        <taxon>Acanthomorphata</taxon>
        <taxon>Gobiaria</taxon>
        <taxon>Gobiiformes</taxon>
        <taxon>Gobioidei</taxon>
        <taxon>Gobiidae</taxon>
        <taxon>Gobiinae</taxon>
        <taxon>Knipowitschia</taxon>
    </lineage>
</organism>